<name>A0A315Y3D4_RUMFL</name>
<protein>
    <submittedName>
        <fullName evidence="1">Uncharacterized protein</fullName>
    </submittedName>
</protein>
<organism evidence="1 2">
    <name type="scientific">Ruminococcus flavefaciens</name>
    <dbReference type="NCBI Taxonomy" id="1265"/>
    <lineage>
        <taxon>Bacteria</taxon>
        <taxon>Bacillati</taxon>
        <taxon>Bacillota</taxon>
        <taxon>Clostridia</taxon>
        <taxon>Eubacteriales</taxon>
        <taxon>Oscillospiraceae</taxon>
        <taxon>Ruminococcus</taxon>
    </lineage>
</organism>
<evidence type="ECO:0000313" key="2">
    <source>
        <dbReference type="Proteomes" id="UP000245720"/>
    </source>
</evidence>
<dbReference type="AlphaFoldDB" id="A0A315Y3D4"/>
<evidence type="ECO:0000313" key="1">
    <source>
        <dbReference type="EMBL" id="PWJ14686.1"/>
    </source>
</evidence>
<dbReference type="RefSeq" id="WP_109725549.1">
    <property type="nucleotide sequence ID" value="NZ_QGDI01000002.1"/>
</dbReference>
<dbReference type="EMBL" id="QGDI01000002">
    <property type="protein sequence ID" value="PWJ14686.1"/>
    <property type="molecule type" value="Genomic_DNA"/>
</dbReference>
<gene>
    <name evidence="1" type="ORF">IE37_00671</name>
</gene>
<reference evidence="1 2" key="1">
    <citation type="submission" date="2018-05" db="EMBL/GenBank/DDBJ databases">
        <title>The Hungate 1000. A catalogue of reference genomes from the rumen microbiome.</title>
        <authorList>
            <person name="Kelly W."/>
        </authorList>
    </citation>
    <scope>NUCLEOTIDE SEQUENCE [LARGE SCALE GENOMIC DNA]</scope>
    <source>
        <strain evidence="1 2">SAb67</strain>
    </source>
</reference>
<proteinExistence type="predicted"/>
<accession>A0A315Y3D4</accession>
<dbReference type="Proteomes" id="UP000245720">
    <property type="component" value="Unassembled WGS sequence"/>
</dbReference>
<comment type="caution">
    <text evidence="1">The sequence shown here is derived from an EMBL/GenBank/DDBJ whole genome shotgun (WGS) entry which is preliminary data.</text>
</comment>
<sequence length="105" mass="12431">MISSLKKDMDSVIKIRESKDINDFYGINECWNEMIELLSDNINETIAYLNNCSEKEIYYISEVFEDIAERTNSKEYIKCLRAIDSKYPRLNLKQDIDVAEEYIID</sequence>
<dbReference type="OrthoDB" id="1190548at2"/>